<keyword evidence="3" id="KW-1185">Reference proteome</keyword>
<evidence type="ECO:0000313" key="2">
    <source>
        <dbReference type="EMBL" id="OII70811.1"/>
    </source>
</evidence>
<dbReference type="InterPro" id="IPR036457">
    <property type="entry name" value="PPM-type-like_dom_sf"/>
</dbReference>
<dbReference type="SMART" id="SM00332">
    <property type="entry name" value="PP2Cc"/>
    <property type="match status" value="1"/>
</dbReference>
<feature type="domain" description="PPM-type phosphatase" evidence="1">
    <location>
        <begin position="102"/>
        <end position="582"/>
    </location>
</feature>
<dbReference type="PROSITE" id="PS51746">
    <property type="entry name" value="PPM_2"/>
    <property type="match status" value="1"/>
</dbReference>
<dbReference type="InterPro" id="IPR001932">
    <property type="entry name" value="PPM-type_phosphatase-like_dom"/>
</dbReference>
<dbReference type="Gene3D" id="3.60.40.10">
    <property type="entry name" value="PPM-type phosphatase domain"/>
    <property type="match status" value="2"/>
</dbReference>
<dbReference type="GeneID" id="39977747"/>
<gene>
    <name evidence="2" type="ORF">cubi_00956</name>
</gene>
<dbReference type="Proteomes" id="UP000186176">
    <property type="component" value="Unassembled WGS sequence"/>
</dbReference>
<dbReference type="EMBL" id="LRBP01000039">
    <property type="protein sequence ID" value="OII70811.1"/>
    <property type="molecule type" value="Genomic_DNA"/>
</dbReference>
<organism evidence="2 3">
    <name type="scientific">Cryptosporidium ubiquitum</name>
    <dbReference type="NCBI Taxonomy" id="857276"/>
    <lineage>
        <taxon>Eukaryota</taxon>
        <taxon>Sar</taxon>
        <taxon>Alveolata</taxon>
        <taxon>Apicomplexa</taxon>
        <taxon>Conoidasida</taxon>
        <taxon>Coccidia</taxon>
        <taxon>Eucoccidiorida</taxon>
        <taxon>Eimeriorina</taxon>
        <taxon>Cryptosporidiidae</taxon>
        <taxon>Cryptosporidium</taxon>
    </lineage>
</organism>
<dbReference type="SUPFAM" id="SSF81606">
    <property type="entry name" value="PP2C-like"/>
    <property type="match status" value="2"/>
</dbReference>
<evidence type="ECO:0000313" key="3">
    <source>
        <dbReference type="Proteomes" id="UP000186176"/>
    </source>
</evidence>
<reference evidence="2 3" key="1">
    <citation type="submission" date="2016-10" db="EMBL/GenBank/DDBJ databases">
        <title>Reductive evolution of mitochondrial metabolism and differential evolution of invasion-related proteins in Cryptosporidium.</title>
        <authorList>
            <person name="Liu S."/>
            <person name="Roellig D.M."/>
            <person name="Guo Y."/>
            <person name="Li N."/>
            <person name="Frace M.A."/>
            <person name="Tang K."/>
            <person name="Zhang L."/>
            <person name="Feng Y."/>
            <person name="Xiao L."/>
        </authorList>
    </citation>
    <scope>NUCLEOTIDE SEQUENCE [LARGE SCALE GENOMIC DNA]</scope>
    <source>
        <strain evidence="2">39726</strain>
    </source>
</reference>
<comment type="caution">
    <text evidence="2">The sequence shown here is derived from an EMBL/GenBank/DDBJ whole genome shotgun (WGS) entry which is preliminary data.</text>
</comment>
<evidence type="ECO:0000259" key="1">
    <source>
        <dbReference type="PROSITE" id="PS51746"/>
    </source>
</evidence>
<dbReference type="PANTHER" id="PTHR47992">
    <property type="entry name" value="PROTEIN PHOSPHATASE"/>
    <property type="match status" value="1"/>
</dbReference>
<dbReference type="VEuPathDB" id="CryptoDB:cubi_00956"/>
<protein>
    <submittedName>
        <fullName evidence="2">PP2C protein phosphatase 2</fullName>
    </submittedName>
</protein>
<accession>A0A1J4MBG6</accession>
<dbReference type="GO" id="GO:0004722">
    <property type="term" value="F:protein serine/threonine phosphatase activity"/>
    <property type="evidence" value="ECO:0007669"/>
    <property type="project" value="InterPro"/>
</dbReference>
<dbReference type="RefSeq" id="XP_028872919.1">
    <property type="nucleotide sequence ID" value="XM_029017968.1"/>
</dbReference>
<dbReference type="AlphaFoldDB" id="A0A1J4MBG6"/>
<dbReference type="CDD" id="cd00143">
    <property type="entry name" value="PP2Cc"/>
    <property type="match status" value="1"/>
</dbReference>
<proteinExistence type="predicted"/>
<name>A0A1J4MBG6_9CRYT</name>
<sequence>MKSFLKNEKCISGYATAFLAGGLSAWLYLDSRKKPESYLFGKLGKSYKVGCASQNNTSKKLHHNLINQNAKFKFEKSNYVELIGDQGPVKNGDLGPKKGLAKVSISAIQVNANNPIEDRLLIQRMKLNFPDGESKDFVISAVIDGHGGWQVAEYVQNNFLRVFQKELNQYMSSLKIEENSDKSKKTSHIDETDIIAGLLYSLKKTYYIIDEELKNKLEVAYNLGFSKLASVGACTTVSIITEDAILTANSGDCLSVYCNENGIWLPLNEQLSAMNPQEQRRLEEIHKHEKDSLIQCKQILYEKLLMGLYTIPKYKGCYIKGILQPSRAIGDFRLKSMDFNYNWEKDLSTEKLMPTFSYVLKDIGGEKSENERYGEKEDLNEDEFPYSYDLINGNKSINMRRDSSRYFVKNPLSFPYVRSEPMLHLFFYNSLNKHLSSTNNTNVEKISPNEYSLTPVQTNSSLKVECITPEYKHLPISEYSNSSEFFKDFTLSKMRNAYSYIQTPIDSSKRSYLILGTDGVWDFLTPKDVTNIILNSKSPDDGIRKILKKVLNNAGVDSVEKLKSLPKKRKVFDDTSVILAEITPNKQDNN</sequence>
<dbReference type="InterPro" id="IPR015655">
    <property type="entry name" value="PP2C"/>
</dbReference>
<dbReference type="Pfam" id="PF00481">
    <property type="entry name" value="PP2C"/>
    <property type="match status" value="1"/>
</dbReference>
<dbReference type="OrthoDB" id="420076at2759"/>